<dbReference type="SUPFAM" id="SSF47413">
    <property type="entry name" value="lambda repressor-like DNA-binding domains"/>
    <property type="match status" value="1"/>
</dbReference>
<dbReference type="Gene3D" id="1.10.260.40">
    <property type="entry name" value="lambda repressor-like DNA-binding domains"/>
    <property type="match status" value="1"/>
</dbReference>
<evidence type="ECO:0000313" key="1">
    <source>
        <dbReference type="EMBL" id="GAI10080.1"/>
    </source>
</evidence>
<dbReference type="AlphaFoldDB" id="X1M5X9"/>
<reference evidence="1" key="1">
    <citation type="journal article" date="2014" name="Front. Microbiol.">
        <title>High frequency of phylogenetically diverse reductive dehalogenase-homologous genes in deep subseafloor sedimentary metagenomes.</title>
        <authorList>
            <person name="Kawai M."/>
            <person name="Futagami T."/>
            <person name="Toyoda A."/>
            <person name="Takaki Y."/>
            <person name="Nishi S."/>
            <person name="Hori S."/>
            <person name="Arai W."/>
            <person name="Tsubouchi T."/>
            <person name="Morono Y."/>
            <person name="Uchiyama I."/>
            <person name="Ito T."/>
            <person name="Fujiyama A."/>
            <person name="Inagaki F."/>
            <person name="Takami H."/>
        </authorList>
    </citation>
    <scope>NUCLEOTIDE SEQUENCE</scope>
    <source>
        <strain evidence="1">Expedition CK06-06</strain>
    </source>
</reference>
<organism evidence="1">
    <name type="scientific">marine sediment metagenome</name>
    <dbReference type="NCBI Taxonomy" id="412755"/>
    <lineage>
        <taxon>unclassified sequences</taxon>
        <taxon>metagenomes</taxon>
        <taxon>ecological metagenomes</taxon>
    </lineage>
</organism>
<feature type="non-terminal residue" evidence="1">
    <location>
        <position position="1"/>
    </location>
</feature>
<accession>X1M5X9</accession>
<protein>
    <recommendedName>
        <fullName evidence="2">HTH cro/C1-type domain-containing protein</fullName>
    </recommendedName>
</protein>
<proteinExistence type="predicted"/>
<dbReference type="EMBL" id="BARV01011613">
    <property type="protein sequence ID" value="GAI10080.1"/>
    <property type="molecule type" value="Genomic_DNA"/>
</dbReference>
<dbReference type="InterPro" id="IPR001387">
    <property type="entry name" value="Cro/C1-type_HTH"/>
</dbReference>
<name>X1M5X9_9ZZZZ</name>
<evidence type="ECO:0008006" key="2">
    <source>
        <dbReference type="Google" id="ProtNLM"/>
    </source>
</evidence>
<dbReference type="CDD" id="cd00093">
    <property type="entry name" value="HTH_XRE"/>
    <property type="match status" value="1"/>
</dbReference>
<dbReference type="GO" id="GO:0003677">
    <property type="term" value="F:DNA binding"/>
    <property type="evidence" value="ECO:0007669"/>
    <property type="project" value="InterPro"/>
</dbReference>
<gene>
    <name evidence="1" type="ORF">S06H3_21934</name>
</gene>
<comment type="caution">
    <text evidence="1">The sequence shown here is derived from an EMBL/GenBank/DDBJ whole genome shotgun (WGS) entry which is preliminary data.</text>
</comment>
<dbReference type="InterPro" id="IPR010982">
    <property type="entry name" value="Lambda_DNA-bd_dom_sf"/>
</dbReference>
<sequence>TMIKDIIIQKLIEVAKKNNIGPGMMARLIGVSYSTYNRYQKGETVPESHNTIEKIEKVIKKYST</sequence>